<proteinExistence type="predicted"/>
<comment type="caution">
    <text evidence="7">The sequence shown here is derived from an EMBL/GenBank/DDBJ whole genome shotgun (WGS) entry which is preliminary data.</text>
</comment>
<feature type="transmembrane region" description="Helical" evidence="6">
    <location>
        <begin position="29"/>
        <end position="49"/>
    </location>
</feature>
<feature type="transmembrane region" description="Helical" evidence="6">
    <location>
        <begin position="320"/>
        <end position="351"/>
    </location>
</feature>
<reference evidence="7 8" key="1">
    <citation type="journal article" date="2016" name="Nat. Commun.">
        <title>Thousands of microbial genomes shed light on interconnected biogeochemical processes in an aquifer system.</title>
        <authorList>
            <person name="Anantharaman K."/>
            <person name="Brown C.T."/>
            <person name="Hug L.A."/>
            <person name="Sharon I."/>
            <person name="Castelle C.J."/>
            <person name="Probst A.J."/>
            <person name="Thomas B.C."/>
            <person name="Singh A."/>
            <person name="Wilkins M.J."/>
            <person name="Karaoz U."/>
            <person name="Brodie E.L."/>
            <person name="Williams K.H."/>
            <person name="Hubbard S.S."/>
            <person name="Banfield J.F."/>
        </authorList>
    </citation>
    <scope>NUCLEOTIDE SEQUENCE [LARGE SCALE GENOMIC DNA]</scope>
</reference>
<feature type="transmembrane region" description="Helical" evidence="6">
    <location>
        <begin position="247"/>
        <end position="264"/>
    </location>
</feature>
<evidence type="ECO:0000256" key="2">
    <source>
        <dbReference type="ARBA" id="ARBA00022475"/>
    </source>
</evidence>
<feature type="transmembrane region" description="Helical" evidence="6">
    <location>
        <begin position="109"/>
        <end position="130"/>
    </location>
</feature>
<name>A0A1G1XQ42_9BACT</name>
<evidence type="ECO:0000256" key="6">
    <source>
        <dbReference type="SAM" id="Phobius"/>
    </source>
</evidence>
<evidence type="ECO:0000256" key="4">
    <source>
        <dbReference type="ARBA" id="ARBA00022989"/>
    </source>
</evidence>
<keyword evidence="2" id="KW-1003">Cell membrane</keyword>
<keyword evidence="3 6" id="KW-0812">Transmembrane</keyword>
<accession>A0A1G1XQ42</accession>
<evidence type="ECO:0000256" key="1">
    <source>
        <dbReference type="ARBA" id="ARBA00004651"/>
    </source>
</evidence>
<feature type="transmembrane region" description="Helical" evidence="6">
    <location>
        <begin position="61"/>
        <end position="83"/>
    </location>
</feature>
<comment type="subcellular location">
    <subcellularLocation>
        <location evidence="1">Cell membrane</location>
        <topology evidence="1">Multi-pass membrane protein</topology>
    </subcellularLocation>
</comment>
<feature type="transmembrane region" description="Helical" evidence="6">
    <location>
        <begin position="284"/>
        <end position="308"/>
    </location>
</feature>
<evidence type="ECO:0008006" key="9">
    <source>
        <dbReference type="Google" id="ProtNLM"/>
    </source>
</evidence>
<organism evidence="7 8">
    <name type="scientific">Candidatus Buchananbacteria bacterium RBG_13_36_9</name>
    <dbReference type="NCBI Taxonomy" id="1797530"/>
    <lineage>
        <taxon>Bacteria</taxon>
        <taxon>Candidatus Buchananiibacteriota</taxon>
    </lineage>
</organism>
<keyword evidence="4 6" id="KW-1133">Transmembrane helix</keyword>
<dbReference type="InterPro" id="IPR002797">
    <property type="entry name" value="Polysacc_synth"/>
</dbReference>
<dbReference type="Proteomes" id="UP000176498">
    <property type="component" value="Unassembled WGS sequence"/>
</dbReference>
<dbReference type="EMBL" id="MHHZ01000014">
    <property type="protein sequence ID" value="OGY41710.1"/>
    <property type="molecule type" value="Genomic_DNA"/>
</dbReference>
<dbReference type="AlphaFoldDB" id="A0A1G1XQ42"/>
<feature type="transmembrane region" description="Helical" evidence="6">
    <location>
        <begin position="168"/>
        <end position="189"/>
    </location>
</feature>
<dbReference type="GO" id="GO:0005886">
    <property type="term" value="C:plasma membrane"/>
    <property type="evidence" value="ECO:0007669"/>
    <property type="project" value="UniProtKB-SubCell"/>
</dbReference>
<keyword evidence="5 6" id="KW-0472">Membrane</keyword>
<gene>
    <name evidence="7" type="ORF">A2Y82_02400</name>
</gene>
<evidence type="ECO:0000313" key="8">
    <source>
        <dbReference type="Proteomes" id="UP000176498"/>
    </source>
</evidence>
<protein>
    <recommendedName>
        <fullName evidence="9">Polysaccharide biosynthesis protein C-terminal domain-containing protein</fullName>
    </recommendedName>
</protein>
<sequence length="358" mass="40427">MIKMKIEFCQFLPSKTGLKIMFNFLKNSFVLISGNLLAGFLGYVFHLIISRLLSVSGYGELQSLVSLISILAVPSAVISYFTIKHSAAYYAKNDYLGNFAFYKWLRTKIYKIILGLTLLFLVFMPLLKAYLHLNNYYNLIFTWLIVIIGLFISLKTGILSGWQDFKKLSLNSVLNAIFKLLIGITMVYIFASVPAALGGFLAAGLFSFFFLQKIIKKKAKANFNIHKTAESNEEFDRKKIFSEIKKVVWPILFFTFLISLFNSLDMLMAKNLLSSDLAGFYGAYNILGKIIFWASSSIIAVILPIACAHDAKDQPVDRKILYLANGLIIFICSVGLIAYLTMPEIIIGILFGSRYLPW</sequence>
<evidence type="ECO:0000313" key="7">
    <source>
        <dbReference type="EMBL" id="OGY41710.1"/>
    </source>
</evidence>
<dbReference type="PANTHER" id="PTHR30250">
    <property type="entry name" value="PST FAMILY PREDICTED COLANIC ACID TRANSPORTER"/>
    <property type="match status" value="1"/>
</dbReference>
<evidence type="ECO:0000256" key="5">
    <source>
        <dbReference type="ARBA" id="ARBA00023136"/>
    </source>
</evidence>
<evidence type="ECO:0000256" key="3">
    <source>
        <dbReference type="ARBA" id="ARBA00022692"/>
    </source>
</evidence>
<dbReference type="PANTHER" id="PTHR30250:SF28">
    <property type="entry name" value="POLYSACCHARIDE BIOSYNTHESIS PROTEIN"/>
    <property type="match status" value="1"/>
</dbReference>
<feature type="non-terminal residue" evidence="7">
    <location>
        <position position="358"/>
    </location>
</feature>
<feature type="transmembrane region" description="Helical" evidence="6">
    <location>
        <begin position="195"/>
        <end position="211"/>
    </location>
</feature>
<feature type="transmembrane region" description="Helical" evidence="6">
    <location>
        <begin position="136"/>
        <end position="156"/>
    </location>
</feature>
<dbReference type="Pfam" id="PF01943">
    <property type="entry name" value="Polysacc_synt"/>
    <property type="match status" value="1"/>
</dbReference>
<dbReference type="InterPro" id="IPR050833">
    <property type="entry name" value="Poly_Biosynth_Transport"/>
</dbReference>